<keyword evidence="3" id="KW-1133">Transmembrane helix</keyword>
<evidence type="ECO:0000313" key="7">
    <source>
        <dbReference type="Proteomes" id="UP000834106"/>
    </source>
</evidence>
<keyword evidence="2" id="KW-0812">Transmembrane</keyword>
<evidence type="ECO:0000256" key="1">
    <source>
        <dbReference type="ARBA" id="ARBA00004141"/>
    </source>
</evidence>
<gene>
    <name evidence="6" type="ORF">FPE_LOCUS29941</name>
</gene>
<reference evidence="6" key="1">
    <citation type="submission" date="2023-05" db="EMBL/GenBank/DDBJ databases">
        <authorList>
            <person name="Huff M."/>
        </authorList>
    </citation>
    <scope>NUCLEOTIDE SEQUENCE</scope>
</reference>
<feature type="domain" description="SLC26A/SulP transporter" evidence="5">
    <location>
        <begin position="6"/>
        <end position="73"/>
    </location>
</feature>
<dbReference type="GO" id="GO:0016020">
    <property type="term" value="C:membrane"/>
    <property type="evidence" value="ECO:0007669"/>
    <property type="project" value="UniProtKB-SubCell"/>
</dbReference>
<proteinExistence type="predicted"/>
<keyword evidence="4" id="KW-0472">Membrane</keyword>
<accession>A0AAD2A9W7</accession>
<dbReference type="GO" id="GO:0055085">
    <property type="term" value="P:transmembrane transport"/>
    <property type="evidence" value="ECO:0007669"/>
    <property type="project" value="InterPro"/>
</dbReference>
<dbReference type="InterPro" id="IPR001902">
    <property type="entry name" value="SLC26A/SulP_fam"/>
</dbReference>
<evidence type="ECO:0000256" key="3">
    <source>
        <dbReference type="ARBA" id="ARBA00022989"/>
    </source>
</evidence>
<evidence type="ECO:0000256" key="4">
    <source>
        <dbReference type="ARBA" id="ARBA00023136"/>
    </source>
</evidence>
<dbReference type="AlphaFoldDB" id="A0AAD2A9W7"/>
<evidence type="ECO:0000256" key="2">
    <source>
        <dbReference type="ARBA" id="ARBA00022692"/>
    </source>
</evidence>
<dbReference type="EMBL" id="OU503054">
    <property type="protein sequence ID" value="CAI9782511.1"/>
    <property type="molecule type" value="Genomic_DNA"/>
</dbReference>
<name>A0AAD2A9W7_9LAMI</name>
<feature type="domain" description="SLC26A/SulP transporter" evidence="5">
    <location>
        <begin position="80"/>
        <end position="111"/>
    </location>
</feature>
<protein>
    <recommendedName>
        <fullName evidence="5">SLC26A/SulP transporter domain-containing protein</fullName>
    </recommendedName>
</protein>
<dbReference type="InterPro" id="IPR011547">
    <property type="entry name" value="SLC26A/SulP_dom"/>
</dbReference>
<dbReference type="PANTHER" id="PTHR11814">
    <property type="entry name" value="SULFATE TRANSPORTER"/>
    <property type="match status" value="1"/>
</dbReference>
<dbReference type="Pfam" id="PF00916">
    <property type="entry name" value="Sulfate_transp"/>
    <property type="match status" value="2"/>
</dbReference>
<dbReference type="Proteomes" id="UP000834106">
    <property type="component" value="Chromosome 19"/>
</dbReference>
<evidence type="ECO:0000259" key="5">
    <source>
        <dbReference type="Pfam" id="PF00916"/>
    </source>
</evidence>
<keyword evidence="7" id="KW-1185">Reference proteome</keyword>
<evidence type="ECO:0000313" key="6">
    <source>
        <dbReference type="EMBL" id="CAI9782511.1"/>
    </source>
</evidence>
<comment type="subcellular location">
    <subcellularLocation>
        <location evidence="1">Membrane</location>
        <topology evidence="1">Multi-pass membrane protein</topology>
    </subcellularLocation>
</comment>
<sequence length="213" mass="23107">MCKCNSSFVPPLIYAVFGSSKNLAVGRVAACSLFIAETIEEKVSPTEDLKLYPSLVYTTTFISGLLQTAMGLLSGNGKVQKNEQIDGNKEMIALGLMNIVGSFTSCYLTTGMGTGLMISKGLALVRALLYIARPASCKLTDTKLYRNIEQYPGATGSPFMKLCSPIYFANCSYRSDSSKEVKTEELYGLKGVMSSPRVYVRIALKGKLATVKR</sequence>
<organism evidence="6 7">
    <name type="scientific">Fraxinus pennsylvanica</name>
    <dbReference type="NCBI Taxonomy" id="56036"/>
    <lineage>
        <taxon>Eukaryota</taxon>
        <taxon>Viridiplantae</taxon>
        <taxon>Streptophyta</taxon>
        <taxon>Embryophyta</taxon>
        <taxon>Tracheophyta</taxon>
        <taxon>Spermatophyta</taxon>
        <taxon>Magnoliopsida</taxon>
        <taxon>eudicotyledons</taxon>
        <taxon>Gunneridae</taxon>
        <taxon>Pentapetalae</taxon>
        <taxon>asterids</taxon>
        <taxon>lamiids</taxon>
        <taxon>Lamiales</taxon>
        <taxon>Oleaceae</taxon>
        <taxon>Oleeae</taxon>
        <taxon>Fraxinus</taxon>
    </lineage>
</organism>